<accession>A0AAV4SMB3</accession>
<organism evidence="1 2">
    <name type="scientific">Caerostris extrusa</name>
    <name type="common">Bark spider</name>
    <name type="synonym">Caerostris bankana</name>
    <dbReference type="NCBI Taxonomy" id="172846"/>
    <lineage>
        <taxon>Eukaryota</taxon>
        <taxon>Metazoa</taxon>
        <taxon>Ecdysozoa</taxon>
        <taxon>Arthropoda</taxon>
        <taxon>Chelicerata</taxon>
        <taxon>Arachnida</taxon>
        <taxon>Araneae</taxon>
        <taxon>Araneomorphae</taxon>
        <taxon>Entelegynae</taxon>
        <taxon>Araneoidea</taxon>
        <taxon>Araneidae</taxon>
        <taxon>Caerostris</taxon>
    </lineage>
</organism>
<proteinExistence type="predicted"/>
<sequence>MVTTPSEVGASAVLRGAASQATKDTAPVAGTADLPGLKPSAVACHEQVQSPLKGSGHSCFTQTARFVSSFAIWNNFPIGRQKIAGAVLRKNYAHSSFGTDLPPWLMISQKSRLWSKWPETELKSSIVNTESCATNIITSMEYASCSLINLIECQFFLLKIDTFFQ</sequence>
<evidence type="ECO:0000313" key="2">
    <source>
        <dbReference type="Proteomes" id="UP001054945"/>
    </source>
</evidence>
<evidence type="ECO:0000313" key="1">
    <source>
        <dbReference type="EMBL" id="GIY35134.1"/>
    </source>
</evidence>
<dbReference type="EMBL" id="BPLR01009862">
    <property type="protein sequence ID" value="GIY35134.1"/>
    <property type="molecule type" value="Genomic_DNA"/>
</dbReference>
<name>A0AAV4SMB3_CAEEX</name>
<comment type="caution">
    <text evidence="1">The sequence shown here is derived from an EMBL/GenBank/DDBJ whole genome shotgun (WGS) entry which is preliminary data.</text>
</comment>
<keyword evidence="2" id="KW-1185">Reference proteome</keyword>
<gene>
    <name evidence="1" type="ORF">CEXT_543761</name>
</gene>
<reference evidence="1 2" key="1">
    <citation type="submission" date="2021-06" db="EMBL/GenBank/DDBJ databases">
        <title>Caerostris extrusa draft genome.</title>
        <authorList>
            <person name="Kono N."/>
            <person name="Arakawa K."/>
        </authorList>
    </citation>
    <scope>NUCLEOTIDE SEQUENCE [LARGE SCALE GENOMIC DNA]</scope>
</reference>
<dbReference type="AlphaFoldDB" id="A0AAV4SMB3"/>
<dbReference type="Proteomes" id="UP001054945">
    <property type="component" value="Unassembled WGS sequence"/>
</dbReference>
<protein>
    <submittedName>
        <fullName evidence="1">Uncharacterized protein</fullName>
    </submittedName>
</protein>